<dbReference type="InterPro" id="IPR001128">
    <property type="entry name" value="Cyt_P450"/>
</dbReference>
<dbReference type="Gene3D" id="1.10.630.10">
    <property type="entry name" value="Cytochrome P450"/>
    <property type="match status" value="1"/>
</dbReference>
<dbReference type="PRINTS" id="PR00463">
    <property type="entry name" value="EP450I"/>
</dbReference>
<keyword evidence="9" id="KW-1185">Reference proteome</keyword>
<keyword evidence="7 8" id="KW-0503">Monooxygenase</keyword>
<organism evidence="9 10">
    <name type="scientific">Nicrophorus vespilloides</name>
    <name type="common">Boreal carrion beetle</name>
    <dbReference type="NCBI Taxonomy" id="110193"/>
    <lineage>
        <taxon>Eukaryota</taxon>
        <taxon>Metazoa</taxon>
        <taxon>Ecdysozoa</taxon>
        <taxon>Arthropoda</taxon>
        <taxon>Hexapoda</taxon>
        <taxon>Insecta</taxon>
        <taxon>Pterygota</taxon>
        <taxon>Neoptera</taxon>
        <taxon>Endopterygota</taxon>
        <taxon>Coleoptera</taxon>
        <taxon>Polyphaga</taxon>
        <taxon>Staphyliniformia</taxon>
        <taxon>Silphidae</taxon>
        <taxon>Nicrophorinae</taxon>
        <taxon>Nicrophorus</taxon>
    </lineage>
</organism>
<dbReference type="PROSITE" id="PS00086">
    <property type="entry name" value="CYTOCHROME_P450"/>
    <property type="match status" value="1"/>
</dbReference>
<evidence type="ECO:0000313" key="9">
    <source>
        <dbReference type="Proteomes" id="UP000695000"/>
    </source>
</evidence>
<dbReference type="RefSeq" id="XP_017782394.1">
    <property type="nucleotide sequence ID" value="XM_017926905.1"/>
</dbReference>
<dbReference type="PANTHER" id="PTHR24279">
    <property type="entry name" value="CYTOCHROME P450"/>
    <property type="match status" value="1"/>
</dbReference>
<protein>
    <submittedName>
        <fullName evidence="10">Probable cytochrome P450 12a5, mitochondrial isoform X3</fullName>
    </submittedName>
</protein>
<reference evidence="10" key="1">
    <citation type="submission" date="2025-08" db="UniProtKB">
        <authorList>
            <consortium name="RefSeq"/>
        </authorList>
    </citation>
    <scope>IDENTIFICATION</scope>
    <source>
        <tissue evidence="10">Whole Larva</tissue>
    </source>
</reference>
<dbReference type="InterPro" id="IPR002401">
    <property type="entry name" value="Cyt_P450_E_grp-I"/>
</dbReference>
<proteinExistence type="inferred from homology"/>
<dbReference type="InterPro" id="IPR017972">
    <property type="entry name" value="Cyt_P450_CS"/>
</dbReference>
<evidence type="ECO:0000256" key="1">
    <source>
        <dbReference type="ARBA" id="ARBA00001971"/>
    </source>
</evidence>
<dbReference type="InterPro" id="IPR050479">
    <property type="entry name" value="CYP11_CYP27_families"/>
</dbReference>
<evidence type="ECO:0000256" key="5">
    <source>
        <dbReference type="ARBA" id="ARBA00023002"/>
    </source>
</evidence>
<dbReference type="CDD" id="cd11054">
    <property type="entry name" value="CYP24A1-like"/>
    <property type="match status" value="1"/>
</dbReference>
<dbReference type="SUPFAM" id="SSF48264">
    <property type="entry name" value="Cytochrome P450"/>
    <property type="match status" value="1"/>
</dbReference>
<dbReference type="PRINTS" id="PR00385">
    <property type="entry name" value="P450"/>
</dbReference>
<keyword evidence="6 8" id="KW-0408">Iron</keyword>
<evidence type="ECO:0000256" key="4">
    <source>
        <dbReference type="ARBA" id="ARBA00022723"/>
    </source>
</evidence>
<evidence type="ECO:0000256" key="2">
    <source>
        <dbReference type="ARBA" id="ARBA00010617"/>
    </source>
</evidence>
<evidence type="ECO:0000256" key="6">
    <source>
        <dbReference type="ARBA" id="ARBA00023004"/>
    </source>
</evidence>
<dbReference type="GeneID" id="108566831"/>
<keyword evidence="5 8" id="KW-0560">Oxidoreductase</keyword>
<keyword evidence="3 8" id="KW-0349">Heme</keyword>
<evidence type="ECO:0000256" key="3">
    <source>
        <dbReference type="ARBA" id="ARBA00022617"/>
    </source>
</evidence>
<accession>A0ABM1N6E4</accession>
<gene>
    <name evidence="10" type="primary">LOC108566831</name>
</gene>
<dbReference type="Pfam" id="PF00067">
    <property type="entry name" value="p450"/>
    <property type="match status" value="1"/>
</dbReference>
<comment type="similarity">
    <text evidence="2 8">Belongs to the cytochrome P450 family.</text>
</comment>
<evidence type="ECO:0000313" key="10">
    <source>
        <dbReference type="RefSeq" id="XP_017782394.1"/>
    </source>
</evidence>
<dbReference type="InterPro" id="IPR036396">
    <property type="entry name" value="Cyt_P450_sf"/>
</dbReference>
<comment type="cofactor">
    <cofactor evidence="1">
        <name>heme</name>
        <dbReference type="ChEBI" id="CHEBI:30413"/>
    </cofactor>
</comment>
<evidence type="ECO:0000256" key="8">
    <source>
        <dbReference type="RuleBase" id="RU000461"/>
    </source>
</evidence>
<dbReference type="PANTHER" id="PTHR24279:SF120">
    <property type="entry name" value="CYTOCHROME P450"/>
    <property type="match status" value="1"/>
</dbReference>
<sequence length="512" mass="59376">MFKNLLIKHQVQKRCFCKVKNISKEDVNIKPIGWDKAKPFDIIPGPKPLPIVGNSWRFLSNDFKRNQDKFHMELHETYGDICNLRNIRGSSMLMVYSPEIFEMMYRNEGVWPIRDGFASLNQYRSVTRKDIYNGMGLLTMQGADWHNLRSKVNPIFMQPRTVHLYISSMNLVAHDFIKRMEKLMAKNNEMPANFEHELNKWALESIGIITLDRRLGCLEENPTEEVHALINSVVELLRLLFLIDMTAFGNISIKYNLGLWRKFVKYEDYVTDVCFKYINEAFETLDHNKPENEKSAFEKLLKIDKQFAMIMTLDMISAGIDTTGKSTAVILYFLAKHQEVQKKLRKDLLEALPNADTPITKDILSNLPYLKAVIKESLRMAPIGTGNLRKTTKNVVLDGYQIPAGVNVFMANLYVCKLEKYFPKPNEFIPDRWLRSTEGEMSYKNVNPFVSLPFGFGPRSCIGRRFANLELEIVIAKIIRNFQLDWHQDDMIFGRDLLYGIKAPLKIHVSKI</sequence>
<dbReference type="Proteomes" id="UP000695000">
    <property type="component" value="Unplaced"/>
</dbReference>
<evidence type="ECO:0000256" key="7">
    <source>
        <dbReference type="ARBA" id="ARBA00023033"/>
    </source>
</evidence>
<name>A0ABM1N6E4_NICVS</name>
<keyword evidence="4 8" id="KW-0479">Metal-binding</keyword>